<dbReference type="Gene3D" id="1.10.150.520">
    <property type="match status" value="1"/>
</dbReference>
<dbReference type="AlphaFoldDB" id="A0AAJ6DA20"/>
<organism evidence="1 2">
    <name type="scientific">Glaesserella parasuis</name>
    <name type="common">Haemophilus parasuis</name>
    <dbReference type="NCBI Taxonomy" id="738"/>
    <lineage>
        <taxon>Bacteria</taxon>
        <taxon>Pseudomonadati</taxon>
        <taxon>Pseudomonadota</taxon>
        <taxon>Gammaproteobacteria</taxon>
        <taxon>Pasteurellales</taxon>
        <taxon>Pasteurellaceae</taxon>
        <taxon>Glaesserella</taxon>
    </lineage>
</organism>
<dbReference type="Gene3D" id="3.40.50.1000">
    <property type="entry name" value="HAD superfamily/HAD-like"/>
    <property type="match status" value="1"/>
</dbReference>
<evidence type="ECO:0000313" key="2">
    <source>
        <dbReference type="Proteomes" id="UP001222296"/>
    </source>
</evidence>
<protein>
    <submittedName>
        <fullName evidence="1">HAD hydrolase-like protein</fullName>
    </submittedName>
</protein>
<dbReference type="RefSeq" id="WP_279378461.1">
    <property type="nucleotide sequence ID" value="NZ_CP121769.1"/>
</dbReference>
<reference evidence="1" key="1">
    <citation type="submission" date="2023-04" db="EMBL/GenBank/DDBJ databases">
        <title>Molecular characterization of the Integrative and Conjugative elements harboring multidrug-resistance gene from Glaesserella (Haemophilus) parasuis.</title>
        <authorList>
            <person name="Che Y."/>
            <person name="Zhou L."/>
        </authorList>
    </citation>
    <scope>NUCLEOTIDE SEQUENCE</scope>
    <source>
        <strain evidence="1">Z44</strain>
    </source>
</reference>
<evidence type="ECO:0000313" key="1">
    <source>
        <dbReference type="EMBL" id="WGE09794.1"/>
    </source>
</evidence>
<dbReference type="Pfam" id="PF13419">
    <property type="entry name" value="HAD_2"/>
    <property type="match status" value="1"/>
</dbReference>
<dbReference type="SUPFAM" id="SSF56784">
    <property type="entry name" value="HAD-like"/>
    <property type="match status" value="1"/>
</dbReference>
<dbReference type="Proteomes" id="UP001222296">
    <property type="component" value="Chromosome"/>
</dbReference>
<dbReference type="EMBL" id="CP121769">
    <property type="protein sequence ID" value="WGE09794.1"/>
    <property type="molecule type" value="Genomic_DNA"/>
</dbReference>
<accession>A0AAJ6DA20</accession>
<dbReference type="InterPro" id="IPR036412">
    <property type="entry name" value="HAD-like_sf"/>
</dbReference>
<dbReference type="InterPro" id="IPR023214">
    <property type="entry name" value="HAD_sf"/>
</dbReference>
<gene>
    <name evidence="1" type="ORF">QBL01_11350</name>
</gene>
<sequence length="194" mass="22524">MSNNIPAFKYLLIDFDNTLVFTNEANNLAYRRAIEDIAQIKISDEQYRLIISHMYDGRITEKGFYEIILEILNMELDVPKIAAYKNKIYPAFISHTQKNEILISLLETAKANPYITTILATNANPRRVIPILDFFNLERLFDRIFYTNSSSNKYPLVISELGLELDSLVIMDDDQHQLRLAKLFGVSEDRLKKI</sequence>
<keyword evidence="1" id="KW-0378">Hydrolase</keyword>
<dbReference type="InterPro" id="IPR041492">
    <property type="entry name" value="HAD_2"/>
</dbReference>
<name>A0AAJ6DA20_GLAPU</name>
<dbReference type="GO" id="GO:0016787">
    <property type="term" value="F:hydrolase activity"/>
    <property type="evidence" value="ECO:0007669"/>
    <property type="project" value="UniProtKB-KW"/>
</dbReference>
<proteinExistence type="predicted"/>